<dbReference type="Proteomes" id="UP000094598">
    <property type="component" value="Chromosome"/>
</dbReference>
<dbReference type="InterPro" id="IPR056670">
    <property type="entry name" value="DUF7768"/>
</dbReference>
<evidence type="ECO:0000313" key="2">
    <source>
        <dbReference type="EMBL" id="AOQ23054.1"/>
    </source>
</evidence>
<organism evidence="2 4">
    <name type="scientific">Neomoorella thermoacetica</name>
    <name type="common">Clostridium thermoaceticum</name>
    <dbReference type="NCBI Taxonomy" id="1525"/>
    <lineage>
        <taxon>Bacteria</taxon>
        <taxon>Bacillati</taxon>
        <taxon>Bacillota</taxon>
        <taxon>Clostridia</taxon>
        <taxon>Neomoorellales</taxon>
        <taxon>Neomoorellaceae</taxon>
        <taxon>Neomoorella</taxon>
    </lineage>
</organism>
<evidence type="ECO:0000259" key="1">
    <source>
        <dbReference type="Pfam" id="PF24963"/>
    </source>
</evidence>
<evidence type="ECO:0000313" key="3">
    <source>
        <dbReference type="EMBL" id="TYL08979.1"/>
    </source>
</evidence>
<dbReference type="EMBL" id="CP017019">
    <property type="protein sequence ID" value="AOQ23054.1"/>
    <property type="molecule type" value="Genomic_DNA"/>
</dbReference>
<dbReference type="EMBL" id="VCDX01000013">
    <property type="protein sequence ID" value="TYL08979.1"/>
    <property type="molecule type" value="Genomic_DNA"/>
</dbReference>
<evidence type="ECO:0000313" key="5">
    <source>
        <dbReference type="Proteomes" id="UP000322283"/>
    </source>
</evidence>
<name>A0AAC9MTX9_NEOTH</name>
<accession>A0AAC9MTX9</accession>
<dbReference type="Proteomes" id="UP000322283">
    <property type="component" value="Unassembled WGS sequence"/>
</dbReference>
<dbReference type="AlphaFoldDB" id="A0AAC9MTX9"/>
<proteinExistence type="predicted"/>
<dbReference type="Gene3D" id="3.40.50.10400">
    <property type="entry name" value="Hypothetical protein PA1492"/>
    <property type="match status" value="1"/>
</dbReference>
<evidence type="ECO:0000313" key="4">
    <source>
        <dbReference type="Proteomes" id="UP000094598"/>
    </source>
</evidence>
<dbReference type="Pfam" id="PF24963">
    <property type="entry name" value="DUF7768"/>
    <property type="match status" value="1"/>
</dbReference>
<gene>
    <name evidence="2" type="ORF">Maut_00591</name>
    <name evidence="3" type="ORF">MTAT_26430</name>
</gene>
<keyword evidence="5" id="KW-1185">Reference proteome</keyword>
<reference evidence="2 4" key="1">
    <citation type="submission" date="2016-08" db="EMBL/GenBank/DDBJ databases">
        <title>Moorella thermoacetica DSM 103132.</title>
        <authorList>
            <person name="Jendresen C.B."/>
            <person name="Redl S.M."/>
            <person name="Jensen T.O."/>
            <person name="Nielsen A.T."/>
        </authorList>
    </citation>
    <scope>NUCLEOTIDE SEQUENCE [LARGE SCALE GENOMIC DNA]</scope>
    <source>
        <strain evidence="2 4">DSM 103132</strain>
    </source>
</reference>
<feature type="domain" description="DUF7768" evidence="1">
    <location>
        <begin position="51"/>
        <end position="146"/>
    </location>
</feature>
<dbReference type="SUPFAM" id="SSF52309">
    <property type="entry name" value="N-(deoxy)ribosyltransferase-like"/>
    <property type="match status" value="1"/>
</dbReference>
<reference evidence="3 5" key="2">
    <citation type="submission" date="2019-05" db="EMBL/GenBank/DDBJ databases">
        <title>Genome sequence of Moorella thermoacetica ATCC 33924.</title>
        <authorList>
            <person name="Poehlein A."/>
            <person name="Bengelsdorf F.R."/>
            <person name="Duerre P."/>
            <person name="Daniel R."/>
        </authorList>
    </citation>
    <scope>NUCLEOTIDE SEQUENCE [LARGE SCALE GENOMIC DNA]</scope>
    <source>
        <strain evidence="3 5">ATCC 33924</strain>
    </source>
</reference>
<sequence length="151" mass="16870">MQNDLLKEFEDMIAKYGHIGSTSTYFGNLTPEFPAESPLVCPVPTAIERPKLVYVAHPFAGDPEGNKAKAAEICRRIVATYPGVVPICPILVFSFLREPAERGLALSLCLALLERCEELWLAGEWEKSEGCWLERRKAEMLGMPVIDFREG</sequence>
<protein>
    <recommendedName>
        <fullName evidence="1">DUF7768 domain-containing protein</fullName>
    </recommendedName>
</protein>
<dbReference type="RefSeq" id="WP_081328467.1">
    <property type="nucleotide sequence ID" value="NZ_CP017019.1"/>
</dbReference>